<evidence type="ECO:0000313" key="2">
    <source>
        <dbReference type="Proteomes" id="UP001431783"/>
    </source>
</evidence>
<name>A0AAW1UHC4_9CUCU</name>
<sequence length="119" mass="13435">MDSTKNKMKGQWFCNRPLSPISPLPSCSWRSANNWTVTYGKKMGKVHGADTSDIGKRETQCNMGYQESGIMANTIELLDSEPNGPKEEEEISMNAENNMSINSVSFKKTTIWILRNMHC</sequence>
<organism evidence="1 2">
    <name type="scientific">Henosepilachna vigintioctopunctata</name>
    <dbReference type="NCBI Taxonomy" id="420089"/>
    <lineage>
        <taxon>Eukaryota</taxon>
        <taxon>Metazoa</taxon>
        <taxon>Ecdysozoa</taxon>
        <taxon>Arthropoda</taxon>
        <taxon>Hexapoda</taxon>
        <taxon>Insecta</taxon>
        <taxon>Pterygota</taxon>
        <taxon>Neoptera</taxon>
        <taxon>Endopterygota</taxon>
        <taxon>Coleoptera</taxon>
        <taxon>Polyphaga</taxon>
        <taxon>Cucujiformia</taxon>
        <taxon>Coccinelloidea</taxon>
        <taxon>Coccinellidae</taxon>
        <taxon>Epilachninae</taxon>
        <taxon>Epilachnini</taxon>
        <taxon>Henosepilachna</taxon>
    </lineage>
</organism>
<gene>
    <name evidence="1" type="ORF">WA026_008426</name>
</gene>
<keyword evidence="2" id="KW-1185">Reference proteome</keyword>
<dbReference type="AlphaFoldDB" id="A0AAW1UHC4"/>
<comment type="caution">
    <text evidence="1">The sequence shown here is derived from an EMBL/GenBank/DDBJ whole genome shotgun (WGS) entry which is preliminary data.</text>
</comment>
<protein>
    <submittedName>
        <fullName evidence="1">Uncharacterized protein</fullName>
    </submittedName>
</protein>
<accession>A0AAW1UHC4</accession>
<dbReference type="EMBL" id="JARQZJ010000063">
    <property type="protein sequence ID" value="KAK9879922.1"/>
    <property type="molecule type" value="Genomic_DNA"/>
</dbReference>
<reference evidence="1 2" key="1">
    <citation type="submission" date="2023-03" db="EMBL/GenBank/DDBJ databases">
        <title>Genome insight into feeding habits of ladybird beetles.</title>
        <authorList>
            <person name="Li H.-S."/>
            <person name="Huang Y.-H."/>
            <person name="Pang H."/>
        </authorList>
    </citation>
    <scope>NUCLEOTIDE SEQUENCE [LARGE SCALE GENOMIC DNA]</scope>
    <source>
        <strain evidence="1">SYSU_2023b</strain>
        <tissue evidence="1">Whole body</tissue>
    </source>
</reference>
<evidence type="ECO:0000313" key="1">
    <source>
        <dbReference type="EMBL" id="KAK9879922.1"/>
    </source>
</evidence>
<proteinExistence type="predicted"/>
<dbReference type="Proteomes" id="UP001431783">
    <property type="component" value="Unassembled WGS sequence"/>
</dbReference>